<evidence type="ECO:0000313" key="1">
    <source>
        <dbReference type="EMBL" id="SCM73381.1"/>
    </source>
</evidence>
<protein>
    <submittedName>
        <fullName evidence="1">Uncharacterized protein</fullName>
    </submittedName>
</protein>
<dbReference type="AlphaFoldDB" id="A0A212L753"/>
<name>A0A212L753_9BACT</name>
<proteinExistence type="predicted"/>
<accession>A0A212L753</accession>
<reference evidence="1" key="1">
    <citation type="submission" date="2016-08" db="EMBL/GenBank/DDBJ databases">
        <authorList>
            <person name="Seilhamer J.J."/>
        </authorList>
    </citation>
    <scope>NUCLEOTIDE SEQUENCE</scope>
    <source>
        <strain evidence="1">86-1</strain>
    </source>
</reference>
<sequence>MLLMRQIFWAEPHNNCGTFVRNTTISYKT</sequence>
<organism evidence="1">
    <name type="scientific">uncultured Desulfovibrio sp</name>
    <dbReference type="NCBI Taxonomy" id="167968"/>
    <lineage>
        <taxon>Bacteria</taxon>
        <taxon>Pseudomonadati</taxon>
        <taxon>Thermodesulfobacteriota</taxon>
        <taxon>Desulfovibrionia</taxon>
        <taxon>Desulfovibrionales</taxon>
        <taxon>Desulfovibrionaceae</taxon>
        <taxon>Desulfovibrio</taxon>
        <taxon>environmental samples</taxon>
    </lineage>
</organism>
<dbReference type="EMBL" id="FMJC01000002">
    <property type="protein sequence ID" value="SCM73381.1"/>
    <property type="molecule type" value="Genomic_DNA"/>
</dbReference>
<gene>
    <name evidence="1" type="ORF">KL86DES1_21264</name>
</gene>